<dbReference type="EMBL" id="FNYW01000018">
    <property type="protein sequence ID" value="SEI76940.1"/>
    <property type="molecule type" value="Genomic_DNA"/>
</dbReference>
<organism evidence="1 2">
    <name type="scientific">Alkalibacterium gilvum</name>
    <dbReference type="NCBI Taxonomy" id="1130080"/>
    <lineage>
        <taxon>Bacteria</taxon>
        <taxon>Bacillati</taxon>
        <taxon>Bacillota</taxon>
        <taxon>Bacilli</taxon>
        <taxon>Lactobacillales</taxon>
        <taxon>Carnobacteriaceae</taxon>
        <taxon>Alkalibacterium</taxon>
    </lineage>
</organism>
<keyword evidence="2" id="KW-1185">Reference proteome</keyword>
<name>A0A1H6TL24_9LACT</name>
<dbReference type="InterPro" id="IPR029465">
    <property type="entry name" value="ATPgrasp_TupA"/>
</dbReference>
<proteinExistence type="predicted"/>
<dbReference type="OrthoDB" id="9791827at2"/>
<reference evidence="2" key="1">
    <citation type="submission" date="2016-10" db="EMBL/GenBank/DDBJ databases">
        <authorList>
            <person name="Varghese N."/>
            <person name="Submissions S."/>
        </authorList>
    </citation>
    <scope>NUCLEOTIDE SEQUENCE [LARGE SCALE GENOMIC DNA]</scope>
    <source>
        <strain evidence="2">DSM 25751</strain>
    </source>
</reference>
<gene>
    <name evidence="1" type="ORF">SAMN04488113_11817</name>
</gene>
<dbReference type="AlphaFoldDB" id="A0A1H6TL24"/>
<dbReference type="RefSeq" id="WP_091634617.1">
    <property type="nucleotide sequence ID" value="NZ_FNYW01000018.1"/>
</dbReference>
<dbReference type="Proteomes" id="UP000198564">
    <property type="component" value="Unassembled WGS sequence"/>
</dbReference>
<protein>
    <submittedName>
        <fullName evidence="1">TupA-like ATPgrasp</fullName>
    </submittedName>
</protein>
<sequence length="294" mass="34690">MINNQRNIKRRNKLKYLRNIMGDKKLNSLLSYRNLGYFPNLKNPETFNEKIQWIKLNANIENLGRFVDKYTVREYVSDNLGKDYLIPLIKVIESDKEIEFHNLPKSFIMKASHTSGYNYIVNDLKKEDFNKLKEISSQWLKINYYLETGERNYKNIKPNIVIEELISDEEDLIEYKVHCYEGVPKIIQVNGNENNVRKGNYYTAKWEKLPFYKGTPAFKKEPKKPKELSEIILAAKKLSSVFLYVRVDLYCVSGKIYFGELTFTPSGGLAKFSDKYYDYLMGSFLEIQREILIK</sequence>
<evidence type="ECO:0000313" key="2">
    <source>
        <dbReference type="Proteomes" id="UP000198564"/>
    </source>
</evidence>
<dbReference type="Pfam" id="PF14305">
    <property type="entry name" value="ATPgrasp_TupA"/>
    <property type="match status" value="1"/>
</dbReference>
<evidence type="ECO:0000313" key="1">
    <source>
        <dbReference type="EMBL" id="SEI76940.1"/>
    </source>
</evidence>
<dbReference type="STRING" id="1130080.SAMN04488113_11817"/>
<accession>A0A1H6TL24</accession>